<dbReference type="CDD" id="cd00090">
    <property type="entry name" value="HTH_ARSR"/>
    <property type="match status" value="1"/>
</dbReference>
<dbReference type="InterPro" id="IPR036390">
    <property type="entry name" value="WH_DNA-bd_sf"/>
</dbReference>
<comment type="caution">
    <text evidence="1">The sequence shown here is derived from an EMBL/GenBank/DDBJ whole genome shotgun (WGS) entry which is preliminary data.</text>
</comment>
<dbReference type="Gene3D" id="1.10.10.10">
    <property type="entry name" value="Winged helix-like DNA-binding domain superfamily/Winged helix DNA-binding domain"/>
    <property type="match status" value="1"/>
</dbReference>
<reference evidence="1 2" key="1">
    <citation type="submission" date="2020-08" db="EMBL/GenBank/DDBJ databases">
        <title>Sequencing the genomes of 1000 actinobacteria strains.</title>
        <authorList>
            <person name="Klenk H.-P."/>
        </authorList>
    </citation>
    <scope>NUCLEOTIDE SEQUENCE [LARGE SCALE GENOMIC DNA]</scope>
    <source>
        <strain evidence="1 2">DSM 45272</strain>
    </source>
</reference>
<accession>A0A841BHA0</accession>
<dbReference type="SUPFAM" id="SSF46785">
    <property type="entry name" value="Winged helix' DNA-binding domain"/>
    <property type="match status" value="1"/>
</dbReference>
<keyword evidence="2" id="KW-1185">Reference proteome</keyword>
<evidence type="ECO:0000313" key="2">
    <source>
        <dbReference type="Proteomes" id="UP000580861"/>
    </source>
</evidence>
<dbReference type="Proteomes" id="UP000580861">
    <property type="component" value="Unassembled WGS sequence"/>
</dbReference>
<organism evidence="1 2">
    <name type="scientific">Amycolatopsis umgeniensis</name>
    <dbReference type="NCBI Taxonomy" id="336628"/>
    <lineage>
        <taxon>Bacteria</taxon>
        <taxon>Bacillati</taxon>
        <taxon>Actinomycetota</taxon>
        <taxon>Actinomycetes</taxon>
        <taxon>Pseudonocardiales</taxon>
        <taxon>Pseudonocardiaceae</taxon>
        <taxon>Amycolatopsis</taxon>
    </lineage>
</organism>
<dbReference type="AlphaFoldDB" id="A0A841BHA0"/>
<evidence type="ECO:0000313" key="1">
    <source>
        <dbReference type="EMBL" id="MBB5858135.1"/>
    </source>
</evidence>
<dbReference type="EMBL" id="JACHMX010000001">
    <property type="protein sequence ID" value="MBB5858135.1"/>
    <property type="molecule type" value="Genomic_DNA"/>
</dbReference>
<sequence length="179" mass="20064">MAGQTEHPAATPDELRALSHPLSWRILRLCLDTAWTNQQLAERLDVAPATLLRRLRVLTSTGFLVAEEPRRGPKGAWEHPYRATKKTWRLDLEPKNDRHLTAKVDLAILDAHRAEISENDPSIPQHTRRAVLRLDPGDQAELNSRVDALLDEFAGREKSGGTPIAILWNAAERHESPGS</sequence>
<proteinExistence type="predicted"/>
<protein>
    <submittedName>
        <fullName evidence="1">Putative ArsR family transcriptional regulator</fullName>
    </submittedName>
</protein>
<name>A0A841BHA0_9PSEU</name>
<dbReference type="InterPro" id="IPR036388">
    <property type="entry name" value="WH-like_DNA-bd_sf"/>
</dbReference>
<dbReference type="InterPro" id="IPR011991">
    <property type="entry name" value="ArsR-like_HTH"/>
</dbReference>
<gene>
    <name evidence="1" type="ORF">HDA45_008222</name>
</gene>
<dbReference type="Pfam" id="PF12840">
    <property type="entry name" value="HTH_20"/>
    <property type="match status" value="1"/>
</dbReference>
<dbReference type="RefSeq" id="WP_184904813.1">
    <property type="nucleotide sequence ID" value="NZ_JACHMX010000001.1"/>
</dbReference>